<evidence type="ECO:0000313" key="1">
    <source>
        <dbReference type="EMBL" id="KAJ7965919.1"/>
    </source>
</evidence>
<keyword evidence="2" id="KW-1185">Reference proteome</keyword>
<dbReference type="EMBL" id="JARAOO010000006">
    <property type="protein sequence ID" value="KAJ7965919.1"/>
    <property type="molecule type" value="Genomic_DNA"/>
</dbReference>
<comment type="caution">
    <text evidence="1">The sequence shown here is derived from an EMBL/GenBank/DDBJ whole genome shotgun (WGS) entry which is preliminary data.</text>
</comment>
<dbReference type="AlphaFoldDB" id="A0AAD7LX38"/>
<proteinExistence type="predicted"/>
<accession>A0AAD7LX38</accession>
<dbReference type="KEGG" id="qsa:O6P43_015477"/>
<dbReference type="Proteomes" id="UP001163823">
    <property type="component" value="Chromosome 6"/>
</dbReference>
<gene>
    <name evidence="1" type="ORF">O6P43_015477</name>
</gene>
<sequence length="90" mass="9848">MDPEIQLHQVRESDFSPPADTIYAEFDDDGKPKRTGTQWTAAAHIVTSVIGAGVLSLAWGGTVGLGVGHSHYNNFCLHYSLYCRSPCRLL</sequence>
<reference evidence="1" key="1">
    <citation type="journal article" date="2023" name="Science">
        <title>Elucidation of the pathway for biosynthesis of saponin adjuvants from the soapbark tree.</title>
        <authorList>
            <person name="Reed J."/>
            <person name="Orme A."/>
            <person name="El-Demerdash A."/>
            <person name="Owen C."/>
            <person name="Martin L.B.B."/>
            <person name="Misra R.C."/>
            <person name="Kikuchi S."/>
            <person name="Rejzek M."/>
            <person name="Martin A.C."/>
            <person name="Harkess A."/>
            <person name="Leebens-Mack J."/>
            <person name="Louveau T."/>
            <person name="Stephenson M.J."/>
            <person name="Osbourn A."/>
        </authorList>
    </citation>
    <scope>NUCLEOTIDE SEQUENCE</scope>
    <source>
        <strain evidence="1">S10</strain>
    </source>
</reference>
<organism evidence="1 2">
    <name type="scientific">Quillaja saponaria</name>
    <name type="common">Soap bark tree</name>
    <dbReference type="NCBI Taxonomy" id="32244"/>
    <lineage>
        <taxon>Eukaryota</taxon>
        <taxon>Viridiplantae</taxon>
        <taxon>Streptophyta</taxon>
        <taxon>Embryophyta</taxon>
        <taxon>Tracheophyta</taxon>
        <taxon>Spermatophyta</taxon>
        <taxon>Magnoliopsida</taxon>
        <taxon>eudicotyledons</taxon>
        <taxon>Gunneridae</taxon>
        <taxon>Pentapetalae</taxon>
        <taxon>rosids</taxon>
        <taxon>fabids</taxon>
        <taxon>Fabales</taxon>
        <taxon>Quillajaceae</taxon>
        <taxon>Quillaja</taxon>
    </lineage>
</organism>
<protein>
    <submittedName>
        <fullName evidence="1">Amino acid permease</fullName>
    </submittedName>
</protein>
<evidence type="ECO:0000313" key="2">
    <source>
        <dbReference type="Proteomes" id="UP001163823"/>
    </source>
</evidence>
<name>A0AAD7LX38_QUISA</name>